<name>A0A087T7E3_STEMI</name>
<reference evidence="1 2" key="1">
    <citation type="submission" date="2013-11" db="EMBL/GenBank/DDBJ databases">
        <title>Genome sequencing of Stegodyphus mimosarum.</title>
        <authorList>
            <person name="Bechsgaard J."/>
        </authorList>
    </citation>
    <scope>NUCLEOTIDE SEQUENCE [LARGE SCALE GENOMIC DNA]</scope>
</reference>
<evidence type="ECO:0000313" key="1">
    <source>
        <dbReference type="EMBL" id="KFM61032.1"/>
    </source>
</evidence>
<dbReference type="Proteomes" id="UP000054359">
    <property type="component" value="Unassembled WGS sequence"/>
</dbReference>
<accession>A0A087T7E3</accession>
<organism evidence="1 2">
    <name type="scientific">Stegodyphus mimosarum</name>
    <name type="common">African social velvet spider</name>
    <dbReference type="NCBI Taxonomy" id="407821"/>
    <lineage>
        <taxon>Eukaryota</taxon>
        <taxon>Metazoa</taxon>
        <taxon>Ecdysozoa</taxon>
        <taxon>Arthropoda</taxon>
        <taxon>Chelicerata</taxon>
        <taxon>Arachnida</taxon>
        <taxon>Araneae</taxon>
        <taxon>Araneomorphae</taxon>
        <taxon>Entelegynae</taxon>
        <taxon>Eresoidea</taxon>
        <taxon>Eresidae</taxon>
        <taxon>Stegodyphus</taxon>
    </lineage>
</organism>
<feature type="non-terminal residue" evidence="1">
    <location>
        <position position="42"/>
    </location>
</feature>
<evidence type="ECO:0000313" key="2">
    <source>
        <dbReference type="Proteomes" id="UP000054359"/>
    </source>
</evidence>
<gene>
    <name evidence="1" type="ORF">X975_23530</name>
</gene>
<proteinExistence type="predicted"/>
<dbReference type="AlphaFoldDB" id="A0A087T7E3"/>
<protein>
    <submittedName>
        <fullName evidence="1">Uncharacterized protein</fullName>
    </submittedName>
</protein>
<keyword evidence="2" id="KW-1185">Reference proteome</keyword>
<dbReference type="EMBL" id="KK113782">
    <property type="protein sequence ID" value="KFM61032.1"/>
    <property type="molecule type" value="Genomic_DNA"/>
</dbReference>
<sequence length="42" mass="4843">MPKKKSVAIKSVRSEILTSCQRIPGDCRELIRVQISKVRIFQ</sequence>